<gene>
    <name evidence="1" type="ORF">AVEN_72201_1</name>
    <name evidence="2" type="ORF">AVEN_85557_1</name>
</gene>
<dbReference type="AlphaFoldDB" id="A0A4Y2K8C3"/>
<protein>
    <submittedName>
        <fullName evidence="1">Uncharacterized protein</fullName>
    </submittedName>
</protein>
<evidence type="ECO:0000313" key="1">
    <source>
        <dbReference type="EMBL" id="GBM98148.1"/>
    </source>
</evidence>
<proteinExistence type="predicted"/>
<feature type="non-terminal residue" evidence="1">
    <location>
        <position position="57"/>
    </location>
</feature>
<name>A0A4Y2K8C3_ARAVE</name>
<dbReference type="Proteomes" id="UP000499080">
    <property type="component" value="Unassembled WGS sequence"/>
</dbReference>
<evidence type="ECO:0000313" key="2">
    <source>
        <dbReference type="EMBL" id="GBM98162.1"/>
    </source>
</evidence>
<dbReference type="EMBL" id="BGPR01193566">
    <property type="protein sequence ID" value="GBM98148.1"/>
    <property type="molecule type" value="Genomic_DNA"/>
</dbReference>
<organism evidence="1 3">
    <name type="scientific">Araneus ventricosus</name>
    <name type="common">Orbweaver spider</name>
    <name type="synonym">Epeira ventricosa</name>
    <dbReference type="NCBI Taxonomy" id="182803"/>
    <lineage>
        <taxon>Eukaryota</taxon>
        <taxon>Metazoa</taxon>
        <taxon>Ecdysozoa</taxon>
        <taxon>Arthropoda</taxon>
        <taxon>Chelicerata</taxon>
        <taxon>Arachnida</taxon>
        <taxon>Araneae</taxon>
        <taxon>Araneomorphae</taxon>
        <taxon>Entelegynae</taxon>
        <taxon>Araneoidea</taxon>
        <taxon>Araneidae</taxon>
        <taxon>Araneus</taxon>
    </lineage>
</organism>
<sequence length="57" mass="6562">MIIGQKFVNTVEKISVVMNSIRVESLQFGRIVYPSDRSDMLEKSLKFLESFLSCHIP</sequence>
<keyword evidence="3" id="KW-1185">Reference proteome</keyword>
<evidence type="ECO:0000313" key="3">
    <source>
        <dbReference type="Proteomes" id="UP000499080"/>
    </source>
</evidence>
<dbReference type="EMBL" id="BGPR01193571">
    <property type="protein sequence ID" value="GBM98162.1"/>
    <property type="molecule type" value="Genomic_DNA"/>
</dbReference>
<accession>A0A4Y2K8C3</accession>
<comment type="caution">
    <text evidence="1">The sequence shown here is derived from an EMBL/GenBank/DDBJ whole genome shotgun (WGS) entry which is preliminary data.</text>
</comment>
<reference evidence="1 3" key="1">
    <citation type="journal article" date="2019" name="Sci. Rep.">
        <title>Orb-weaving spider Araneus ventricosus genome elucidates the spidroin gene catalogue.</title>
        <authorList>
            <person name="Kono N."/>
            <person name="Nakamura H."/>
            <person name="Ohtoshi R."/>
            <person name="Moran D.A.P."/>
            <person name="Shinohara A."/>
            <person name="Yoshida Y."/>
            <person name="Fujiwara M."/>
            <person name="Mori M."/>
            <person name="Tomita M."/>
            <person name="Arakawa K."/>
        </authorList>
    </citation>
    <scope>NUCLEOTIDE SEQUENCE [LARGE SCALE GENOMIC DNA]</scope>
</reference>